<comment type="caution">
    <text evidence="1">The sequence shown here is derived from an EMBL/GenBank/DDBJ whole genome shotgun (WGS) entry which is preliminary data.</text>
</comment>
<protein>
    <recommendedName>
        <fullName evidence="3">Reverse transcriptase domain-containing protein</fullName>
    </recommendedName>
</protein>
<dbReference type="Proteomes" id="UP001152622">
    <property type="component" value="Chromosome 3"/>
</dbReference>
<dbReference type="Gene3D" id="3.30.70.270">
    <property type="match status" value="1"/>
</dbReference>
<dbReference type="AlphaFoldDB" id="A0A9Q1J7J0"/>
<proteinExistence type="predicted"/>
<name>A0A9Q1J7J0_SYNKA</name>
<dbReference type="EMBL" id="JAINUF010000003">
    <property type="protein sequence ID" value="KAJ8370158.1"/>
    <property type="molecule type" value="Genomic_DNA"/>
</dbReference>
<organism evidence="1 2">
    <name type="scientific">Synaphobranchus kaupii</name>
    <name type="common">Kaup's arrowtooth eel</name>
    <dbReference type="NCBI Taxonomy" id="118154"/>
    <lineage>
        <taxon>Eukaryota</taxon>
        <taxon>Metazoa</taxon>
        <taxon>Chordata</taxon>
        <taxon>Craniata</taxon>
        <taxon>Vertebrata</taxon>
        <taxon>Euteleostomi</taxon>
        <taxon>Actinopterygii</taxon>
        <taxon>Neopterygii</taxon>
        <taxon>Teleostei</taxon>
        <taxon>Anguilliformes</taxon>
        <taxon>Synaphobranchidae</taxon>
        <taxon>Synaphobranchus</taxon>
    </lineage>
</organism>
<gene>
    <name evidence="1" type="ORF">SKAU_G00101860</name>
</gene>
<sequence>MSETFFRNQHGLNTEVFQQAMELIFAGYPCAIIVDDIIVGGKGVQEHDENLKKVLDRTKQSKLIHTAPARLQRMMLKLQKFNLNLVYKKGKHLSLADTLSRVSTTHHYTEGDEFQVMTIQLIFPRRLEELRTHTQLQTPPSRLYAM</sequence>
<evidence type="ECO:0008006" key="3">
    <source>
        <dbReference type="Google" id="ProtNLM"/>
    </source>
</evidence>
<evidence type="ECO:0000313" key="1">
    <source>
        <dbReference type="EMBL" id="KAJ8370158.1"/>
    </source>
</evidence>
<dbReference type="InterPro" id="IPR043128">
    <property type="entry name" value="Rev_trsase/Diguanyl_cyclase"/>
</dbReference>
<dbReference type="OrthoDB" id="10067067at2759"/>
<accession>A0A9Q1J7J0</accession>
<dbReference type="PANTHER" id="PTHR37984:SF7">
    <property type="entry name" value="INTEGRASE CATALYTIC DOMAIN-CONTAINING PROTEIN"/>
    <property type="match status" value="1"/>
</dbReference>
<keyword evidence="2" id="KW-1185">Reference proteome</keyword>
<evidence type="ECO:0000313" key="2">
    <source>
        <dbReference type="Proteomes" id="UP001152622"/>
    </source>
</evidence>
<dbReference type="PANTHER" id="PTHR37984">
    <property type="entry name" value="PROTEIN CBG26694"/>
    <property type="match status" value="1"/>
</dbReference>
<reference evidence="1" key="1">
    <citation type="journal article" date="2023" name="Science">
        <title>Genome structures resolve the early diversification of teleost fishes.</title>
        <authorList>
            <person name="Parey E."/>
            <person name="Louis A."/>
            <person name="Montfort J."/>
            <person name="Bouchez O."/>
            <person name="Roques C."/>
            <person name="Iampietro C."/>
            <person name="Lluch J."/>
            <person name="Castinel A."/>
            <person name="Donnadieu C."/>
            <person name="Desvignes T."/>
            <person name="Floi Bucao C."/>
            <person name="Jouanno E."/>
            <person name="Wen M."/>
            <person name="Mejri S."/>
            <person name="Dirks R."/>
            <person name="Jansen H."/>
            <person name="Henkel C."/>
            <person name="Chen W.J."/>
            <person name="Zahm M."/>
            <person name="Cabau C."/>
            <person name="Klopp C."/>
            <person name="Thompson A.W."/>
            <person name="Robinson-Rechavi M."/>
            <person name="Braasch I."/>
            <person name="Lecointre G."/>
            <person name="Bobe J."/>
            <person name="Postlethwait J.H."/>
            <person name="Berthelot C."/>
            <person name="Roest Crollius H."/>
            <person name="Guiguen Y."/>
        </authorList>
    </citation>
    <scope>NUCLEOTIDE SEQUENCE</scope>
    <source>
        <strain evidence="1">WJC10195</strain>
    </source>
</reference>
<dbReference type="InterPro" id="IPR050951">
    <property type="entry name" value="Retrovirus_Pol_polyprotein"/>
</dbReference>